<dbReference type="InterPro" id="IPR022961">
    <property type="entry name" value="Gly_tRNA_ligase_bac"/>
</dbReference>
<evidence type="ECO:0000256" key="3">
    <source>
        <dbReference type="ARBA" id="ARBA00022598"/>
    </source>
</evidence>
<evidence type="ECO:0000256" key="7">
    <source>
        <dbReference type="ARBA" id="ARBA00023146"/>
    </source>
</evidence>
<dbReference type="InterPro" id="IPR033731">
    <property type="entry name" value="GlyRS-like_core"/>
</dbReference>
<evidence type="ECO:0000313" key="11">
    <source>
        <dbReference type="Proteomes" id="UP000034581"/>
    </source>
</evidence>
<dbReference type="PRINTS" id="PR01043">
    <property type="entry name" value="TRNASYNTHGLY"/>
</dbReference>
<dbReference type="PROSITE" id="PS50862">
    <property type="entry name" value="AA_TRNA_LIGASE_II"/>
    <property type="match status" value="1"/>
</dbReference>
<comment type="similarity">
    <text evidence="1 8">Belongs to the class-II aminoacyl-tRNA synthetase family.</text>
</comment>
<evidence type="ECO:0000256" key="8">
    <source>
        <dbReference type="HAMAP-Rule" id="MF_00253"/>
    </source>
</evidence>
<comment type="caution">
    <text evidence="8">Lacks conserved residue(s) required for the propagation of feature annotation.</text>
</comment>
<feature type="binding site" evidence="8">
    <location>
        <begin position="222"/>
        <end position="226"/>
    </location>
    <ligand>
        <name>substrate</name>
    </ligand>
</feature>
<sequence>MIEDLMSKITSLAKRRGFIFPGSEIYGGIAGFYDYGPLGVELKNNIKKLWWQEMVYKHDEIVGLDSAIITHPKVWEASGHVTAFTDPLIECRSCHKRFRADNLENISDKQKSKMLSKQSLTDKNKEYIKNADKVCPDCGYAINTHVDTPKQFNLLMKTYLGTVEGEKDATYLRGETCQGIYLNYKNVLDSMWKKIPFGIAQIGKAFRNEITPGNFTFRTREFEQMEMQWFIKADLKESEKWFTYWKEERMKWYLSLGFKKENLRFRDHEPEERAHYAKAATDIEYNSPFSWKEFEGIHNRSDWDLSRHSKFSGVDLLYTNNETKDKYIPWIIETSAGADRMTLFALLDAYHEEPENKRVVLKFHPKLAPVKVAVFPLMANKQEIVDKAKSIFDNLKLDFHTMFDDIGNVGKRYRRQDEIGTPWCVTVDYQSLEDDTVTVRDRDNMQQERIKISELPQYFTEKLK</sequence>
<dbReference type="NCBIfam" id="TIGR00389">
    <property type="entry name" value="glyS_dimeric"/>
    <property type="match status" value="1"/>
</dbReference>
<dbReference type="FunFam" id="3.40.50.800:FF:000002">
    <property type="entry name" value="Glycine--tRNA ligase"/>
    <property type="match status" value="1"/>
</dbReference>
<accession>A0A0G0BLC6</accession>
<dbReference type="CDD" id="cd00858">
    <property type="entry name" value="GlyRS_anticodon"/>
    <property type="match status" value="1"/>
</dbReference>
<evidence type="ECO:0000256" key="4">
    <source>
        <dbReference type="ARBA" id="ARBA00022741"/>
    </source>
</evidence>
<feature type="domain" description="Aminoacyl-transfer RNA synthetases class-II family profile" evidence="9">
    <location>
        <begin position="4"/>
        <end position="365"/>
    </location>
</feature>
<dbReference type="Pfam" id="PF00587">
    <property type="entry name" value="tRNA-synt_2b"/>
    <property type="match status" value="1"/>
</dbReference>
<dbReference type="EC" id="6.1.1.14" evidence="8"/>
<dbReference type="EMBL" id="LBQB01000001">
    <property type="protein sequence ID" value="KKP70304.1"/>
    <property type="molecule type" value="Genomic_DNA"/>
</dbReference>
<dbReference type="PATRIC" id="fig|1618350.3.peg.221"/>
<dbReference type="InterPro" id="IPR006195">
    <property type="entry name" value="aa-tRNA-synth_II"/>
</dbReference>
<dbReference type="InterPro" id="IPR002314">
    <property type="entry name" value="aa-tRNA-synt_IIb"/>
</dbReference>
<dbReference type="InterPro" id="IPR036621">
    <property type="entry name" value="Anticodon-bd_dom_sf"/>
</dbReference>
<protein>
    <recommendedName>
        <fullName evidence="8">Glycine--tRNA ligase</fullName>
        <ecNumber evidence="8">6.1.1.14</ecNumber>
    </recommendedName>
    <alternativeName>
        <fullName evidence="8">Glycyl-tRNA synthetase</fullName>
        <shortName evidence="8">GlyRS</shortName>
    </alternativeName>
</protein>
<dbReference type="GO" id="GO:1990742">
    <property type="term" value="C:microvesicle"/>
    <property type="evidence" value="ECO:0007669"/>
    <property type="project" value="UniProtKB-ARBA"/>
</dbReference>
<evidence type="ECO:0000256" key="2">
    <source>
        <dbReference type="ARBA" id="ARBA00022490"/>
    </source>
</evidence>
<evidence type="ECO:0000259" key="9">
    <source>
        <dbReference type="PROSITE" id="PS50862"/>
    </source>
</evidence>
<reference evidence="10 11" key="1">
    <citation type="journal article" date="2015" name="Nature">
        <title>rRNA introns, odd ribosomes, and small enigmatic genomes across a large radiation of phyla.</title>
        <authorList>
            <person name="Brown C.T."/>
            <person name="Hug L.A."/>
            <person name="Thomas B.C."/>
            <person name="Sharon I."/>
            <person name="Castelle C.J."/>
            <person name="Singh A."/>
            <person name="Wilkins M.J."/>
            <person name="Williams K.H."/>
            <person name="Banfield J.F."/>
        </authorList>
    </citation>
    <scope>NUCLEOTIDE SEQUENCE [LARGE SCALE GENOMIC DNA]</scope>
</reference>
<feature type="binding site" evidence="8">
    <location>
        <begin position="207"/>
        <end position="209"/>
    </location>
    <ligand>
        <name>ATP</name>
        <dbReference type="ChEBI" id="CHEBI:30616"/>
    </ligand>
</feature>
<dbReference type="InterPro" id="IPR002315">
    <property type="entry name" value="tRNA-synt_gly"/>
</dbReference>
<dbReference type="CDD" id="cd00774">
    <property type="entry name" value="GlyRS-like_core"/>
    <property type="match status" value="1"/>
</dbReference>
<dbReference type="Gene3D" id="3.40.50.800">
    <property type="entry name" value="Anticodon-binding domain"/>
    <property type="match status" value="1"/>
</dbReference>
<keyword evidence="5 8" id="KW-0067">ATP-binding</keyword>
<comment type="catalytic activity">
    <reaction evidence="8">
        <text>tRNA(Gly) + glycine + ATP = glycyl-tRNA(Gly) + AMP + diphosphate</text>
        <dbReference type="Rhea" id="RHEA:16013"/>
        <dbReference type="Rhea" id="RHEA-COMP:9664"/>
        <dbReference type="Rhea" id="RHEA-COMP:9683"/>
        <dbReference type="ChEBI" id="CHEBI:30616"/>
        <dbReference type="ChEBI" id="CHEBI:33019"/>
        <dbReference type="ChEBI" id="CHEBI:57305"/>
        <dbReference type="ChEBI" id="CHEBI:78442"/>
        <dbReference type="ChEBI" id="CHEBI:78522"/>
        <dbReference type="ChEBI" id="CHEBI:456215"/>
        <dbReference type="EC" id="6.1.1.14"/>
    </reaction>
</comment>
<dbReference type="InterPro" id="IPR045864">
    <property type="entry name" value="aa-tRNA-synth_II/BPL/LPL"/>
</dbReference>
<dbReference type="GO" id="GO:0015966">
    <property type="term" value="P:diadenosine tetraphosphate biosynthetic process"/>
    <property type="evidence" value="ECO:0007669"/>
    <property type="project" value="UniProtKB-ARBA"/>
</dbReference>
<evidence type="ECO:0000256" key="6">
    <source>
        <dbReference type="ARBA" id="ARBA00022917"/>
    </source>
</evidence>
<dbReference type="PANTHER" id="PTHR10745">
    <property type="entry name" value="GLYCYL-TRNA SYNTHETASE/DNA POLYMERASE SUBUNIT GAMMA-2"/>
    <property type="match status" value="1"/>
</dbReference>
<keyword evidence="4 8" id="KW-0547">Nucleotide-binding</keyword>
<dbReference type="SUPFAM" id="SSF52954">
    <property type="entry name" value="Class II aaRS ABD-related"/>
    <property type="match status" value="1"/>
</dbReference>
<dbReference type="Proteomes" id="UP000034581">
    <property type="component" value="Unassembled WGS sequence"/>
</dbReference>
<dbReference type="HAMAP" id="MF_00253_B">
    <property type="entry name" value="Gly_tRNA_synth_B"/>
    <property type="match status" value="1"/>
</dbReference>
<keyword evidence="6 8" id="KW-0648">Protein biosynthesis</keyword>
<dbReference type="GO" id="GO:0005737">
    <property type="term" value="C:cytoplasm"/>
    <property type="evidence" value="ECO:0007669"/>
    <property type="project" value="UniProtKB-SubCell"/>
</dbReference>
<dbReference type="InterPro" id="IPR027031">
    <property type="entry name" value="Gly-tRNA_synthase/POLG2"/>
</dbReference>
<dbReference type="GO" id="GO:0005524">
    <property type="term" value="F:ATP binding"/>
    <property type="evidence" value="ECO:0007669"/>
    <property type="project" value="UniProtKB-UniRule"/>
</dbReference>
<dbReference type="NCBIfam" id="NF003211">
    <property type="entry name" value="PRK04173.1"/>
    <property type="match status" value="1"/>
</dbReference>
<feature type="binding site" evidence="8">
    <location>
        <position position="99"/>
    </location>
    <ligand>
        <name>substrate</name>
    </ligand>
</feature>
<organism evidence="10 11">
    <name type="scientific">candidate division CPR3 bacterium GW2011_GWF2_35_18</name>
    <dbReference type="NCBI Taxonomy" id="1618350"/>
    <lineage>
        <taxon>Bacteria</taxon>
        <taxon>Bacteria division CPR3</taxon>
    </lineage>
</organism>
<comment type="caution">
    <text evidence="10">The sequence shown here is derived from an EMBL/GenBank/DDBJ whole genome shotgun (WGS) entry which is preliminary data.</text>
</comment>
<comment type="subunit">
    <text evidence="8">Homodimer.</text>
</comment>
<feature type="binding site" evidence="8">
    <location>
        <begin position="217"/>
        <end position="222"/>
    </location>
    <ligand>
        <name>ATP</name>
        <dbReference type="ChEBI" id="CHEBI:30616"/>
    </ligand>
</feature>
<dbReference type="GO" id="GO:0004081">
    <property type="term" value="F:bis(5'-nucleosyl)-tetraphosphatase (asymmetrical) activity"/>
    <property type="evidence" value="ECO:0007669"/>
    <property type="project" value="UniProtKB-ARBA"/>
</dbReference>
<proteinExistence type="inferred from homology"/>
<gene>
    <name evidence="8" type="primary">glyQS</name>
    <name evidence="10" type="ORF">UR67_C0001G0213</name>
</gene>
<dbReference type="Gene3D" id="3.30.930.10">
    <property type="entry name" value="Bira Bifunctional Protein, Domain 2"/>
    <property type="match status" value="1"/>
</dbReference>
<dbReference type="Pfam" id="PF03129">
    <property type="entry name" value="HGTP_anticodon"/>
    <property type="match status" value="1"/>
</dbReference>
<dbReference type="GO" id="GO:0004820">
    <property type="term" value="F:glycine-tRNA ligase activity"/>
    <property type="evidence" value="ECO:0007669"/>
    <property type="project" value="UniProtKB-UniRule"/>
</dbReference>
<dbReference type="InterPro" id="IPR004154">
    <property type="entry name" value="Anticodon-bd"/>
</dbReference>
<dbReference type="SUPFAM" id="SSF55681">
    <property type="entry name" value="Class II aaRS and biotin synthetases"/>
    <property type="match status" value="1"/>
</dbReference>
<evidence type="ECO:0000256" key="5">
    <source>
        <dbReference type="ARBA" id="ARBA00022840"/>
    </source>
</evidence>
<dbReference type="PANTHER" id="PTHR10745:SF8">
    <property type="entry name" value="DNA POLYMERASE SUBUNIT GAMMA-2, MITOCHONDRIAL"/>
    <property type="match status" value="1"/>
</dbReference>
<comment type="subcellular location">
    <subcellularLocation>
        <location evidence="8">Cytoplasm</location>
    </subcellularLocation>
</comment>
<feature type="binding site" evidence="8">
    <location>
        <begin position="337"/>
        <end position="340"/>
    </location>
    <ligand>
        <name>ATP</name>
        <dbReference type="ChEBI" id="CHEBI:30616"/>
    </ligand>
</feature>
<name>A0A0G0BLC6_UNCC3</name>
<keyword evidence="2 8" id="KW-0963">Cytoplasm</keyword>
<keyword evidence="3 8" id="KW-0436">Ligase</keyword>
<keyword evidence="7 8" id="KW-0030">Aminoacyl-tRNA synthetase</keyword>
<dbReference type="AlphaFoldDB" id="A0A0G0BLC6"/>
<evidence type="ECO:0000313" key="10">
    <source>
        <dbReference type="EMBL" id="KKP70304.1"/>
    </source>
</evidence>
<comment type="function">
    <text evidence="8">Catalyzes the attachment of glycine to tRNA(Gly).</text>
</comment>
<dbReference type="STRING" id="1618350.UR67_C0001G0213"/>
<dbReference type="GO" id="GO:0070062">
    <property type="term" value="C:extracellular exosome"/>
    <property type="evidence" value="ECO:0007669"/>
    <property type="project" value="UniProtKB-ARBA"/>
</dbReference>
<evidence type="ECO:0000256" key="1">
    <source>
        <dbReference type="ARBA" id="ARBA00008226"/>
    </source>
</evidence>
<dbReference type="GO" id="GO:0006426">
    <property type="term" value="P:glycyl-tRNA aminoacylation"/>
    <property type="evidence" value="ECO:0007669"/>
    <property type="project" value="UniProtKB-UniRule"/>
</dbReference>
<feature type="binding site" evidence="8">
    <location>
        <position position="175"/>
    </location>
    <ligand>
        <name>substrate</name>
    </ligand>
</feature>
<feature type="binding site" evidence="8">
    <location>
        <begin position="333"/>
        <end position="337"/>
    </location>
    <ligand>
        <name>substrate</name>
    </ligand>
</feature>